<evidence type="ECO:0000256" key="4">
    <source>
        <dbReference type="ARBA" id="ARBA00022692"/>
    </source>
</evidence>
<dbReference type="GO" id="GO:0044718">
    <property type="term" value="P:siderophore transmembrane transport"/>
    <property type="evidence" value="ECO:0007669"/>
    <property type="project" value="TreeGrafter"/>
</dbReference>
<keyword evidence="5" id="KW-0732">Signal</keyword>
<dbReference type="InterPro" id="IPR012910">
    <property type="entry name" value="Plug_dom"/>
</dbReference>
<keyword evidence="6 11" id="KW-0798">TonB box</keyword>
<dbReference type="EMBL" id="JXRA01000072">
    <property type="protein sequence ID" value="KIO76155.1"/>
    <property type="molecule type" value="Genomic_DNA"/>
</dbReference>
<dbReference type="Pfam" id="PF07715">
    <property type="entry name" value="Plug"/>
    <property type="match status" value="1"/>
</dbReference>
<sequence length="1075" mass="118358">MNLPKAERTVAETLRLLLHNQSLTIKQTDARNILLVNSIKGKLTGKITDQNTEPIPGVSVKILETAQTIQSNNDGNYSINLEPGTYTIITKYISFEDTRTEKVKITANHNTVLNLHLQESTNALNEVVVTALGIKREEKALGYSTKVLKTEQLTDAMSNNWTDALSGKVAGLNLIRSNGGPAGSNKIILRGESNLTGENDALIVVDGVVINHGSGRTTGSGSSAYLQSESPIDFGSGLNDINPDDIENVTVLKGPGAAALYGQRGANGAIIITTKSGKKRNGIGVTINSNTAVETISRWPDYQYEYGQGNDGASFYSFGATEDGPSTRSTSSAWGPKFNGQSFFQYDPITKTAGTVRTPWVPYKNARKEFFESGRTFTNSVTLDGGNDKTTFRLSLTNVDNKWIIPNTGYGRNTVALSATHKVNDKLQVATKVNYTNKFSDNLPSTGYNNQSIMYWNMFWLPSADTGWLKDYWAPGKENVLQSYPFSSYPDNPYLIAHEMLNKSNRNALTGNVQATYNFSKNLSLMVRSALDFSYDARSQQRPFDTEKFKKGMYRTQNIFSQEISNDFLIRYQKDIHKDIKISVSTGGSMLRNTYNKDELRADSLTYPGIYSLANSAGVLTPKPYRGKYGINSFYGVATASYKDYLFLDITGRNDWNSVLATAKSTDNVSFFYPSVNLSAIVSEMFKLPEFISYAKVRTSVAGVGSGQQTPYITSFTYDVADNYPGGLQNPTVLTNTNLKPLYTTSYEVGTDLRFFKNRLGVNIALYKSDTKDQILKTTVDRSSGVSYAYVNAGKVRNQGVEIELNGTPIAQKDGFKWTVFGTFTANRNKIIALTESLDNLILQSGPASRGAIVAKVGGSMGDLYGRGYKRSPDGQIVYNNGYPVIPDDQLYIGNTNPKWKASLGNQFHYKNFSASFLVDAQYGAVGYSLTAAVLAEQGKTTNTIPGRYNGIIGKGVVQQADGSYSPNTVIAQDMTTYYTTHYGRDNIEGSTYSTDFLKLREARFDYTFKPKTLRRIGLQRATIGVYGRDLMTITKWPGFDPEFGTLNDGTINQGFELGQFPSTRTFGINLTIGI</sequence>
<protein>
    <submittedName>
        <fullName evidence="14">Membrane protein</fullName>
    </submittedName>
</protein>
<dbReference type="Proteomes" id="UP000032049">
    <property type="component" value="Unassembled WGS sequence"/>
</dbReference>
<evidence type="ECO:0000256" key="11">
    <source>
        <dbReference type="RuleBase" id="RU003357"/>
    </source>
</evidence>
<evidence type="ECO:0000313" key="14">
    <source>
        <dbReference type="EMBL" id="KIO76155.1"/>
    </source>
</evidence>
<gene>
    <name evidence="14" type="ORF">TH53_16675</name>
</gene>
<dbReference type="GO" id="GO:0015344">
    <property type="term" value="F:siderophore uptake transmembrane transporter activity"/>
    <property type="evidence" value="ECO:0007669"/>
    <property type="project" value="TreeGrafter"/>
</dbReference>
<dbReference type="InterPro" id="IPR023996">
    <property type="entry name" value="TonB-dep_OMP_SusC/RagA"/>
</dbReference>
<dbReference type="Pfam" id="PF13715">
    <property type="entry name" value="CarbopepD_reg_2"/>
    <property type="match status" value="1"/>
</dbReference>
<dbReference type="InterPro" id="IPR039426">
    <property type="entry name" value="TonB-dep_rcpt-like"/>
</dbReference>
<dbReference type="NCBIfam" id="TIGR04057">
    <property type="entry name" value="SusC_RagA_signa"/>
    <property type="match status" value="1"/>
</dbReference>
<dbReference type="GO" id="GO:0009279">
    <property type="term" value="C:cell outer membrane"/>
    <property type="evidence" value="ECO:0007669"/>
    <property type="project" value="UniProtKB-SubCell"/>
</dbReference>
<evidence type="ECO:0000259" key="12">
    <source>
        <dbReference type="Pfam" id="PF00593"/>
    </source>
</evidence>
<comment type="caution">
    <text evidence="14">The sequence shown here is derived from an EMBL/GenBank/DDBJ whole genome shotgun (WGS) entry which is preliminary data.</text>
</comment>
<dbReference type="SUPFAM" id="SSF49464">
    <property type="entry name" value="Carboxypeptidase regulatory domain-like"/>
    <property type="match status" value="1"/>
</dbReference>
<comment type="subcellular location">
    <subcellularLocation>
        <location evidence="1 10">Cell outer membrane</location>
        <topology evidence="1 10">Multi-pass membrane protein</topology>
    </subcellularLocation>
</comment>
<keyword evidence="7 10" id="KW-0472">Membrane</keyword>
<dbReference type="STRING" id="1503925.TH53_16675"/>
<evidence type="ECO:0000259" key="13">
    <source>
        <dbReference type="Pfam" id="PF07715"/>
    </source>
</evidence>
<keyword evidence="3 10" id="KW-1134">Transmembrane beta strand</keyword>
<evidence type="ECO:0000256" key="5">
    <source>
        <dbReference type="ARBA" id="ARBA00022729"/>
    </source>
</evidence>
<keyword evidence="8" id="KW-0675">Receptor</keyword>
<dbReference type="PANTHER" id="PTHR30069">
    <property type="entry name" value="TONB-DEPENDENT OUTER MEMBRANE RECEPTOR"/>
    <property type="match status" value="1"/>
</dbReference>
<dbReference type="NCBIfam" id="TIGR04056">
    <property type="entry name" value="OMP_RagA_SusC"/>
    <property type="match status" value="1"/>
</dbReference>
<evidence type="ECO:0000256" key="9">
    <source>
        <dbReference type="ARBA" id="ARBA00023237"/>
    </source>
</evidence>
<keyword evidence="9 10" id="KW-0998">Cell outer membrane</keyword>
<feature type="domain" description="TonB-dependent receptor-like beta-barrel" evidence="12">
    <location>
        <begin position="477"/>
        <end position="914"/>
    </location>
</feature>
<evidence type="ECO:0000256" key="8">
    <source>
        <dbReference type="ARBA" id="ARBA00023170"/>
    </source>
</evidence>
<dbReference type="InterPro" id="IPR008969">
    <property type="entry name" value="CarboxyPept-like_regulatory"/>
</dbReference>
<dbReference type="SUPFAM" id="SSF56935">
    <property type="entry name" value="Porins"/>
    <property type="match status" value="1"/>
</dbReference>
<dbReference type="InterPro" id="IPR037066">
    <property type="entry name" value="Plug_dom_sf"/>
</dbReference>
<dbReference type="InterPro" id="IPR000531">
    <property type="entry name" value="Beta-barrel_TonB"/>
</dbReference>
<evidence type="ECO:0000256" key="7">
    <source>
        <dbReference type="ARBA" id="ARBA00023136"/>
    </source>
</evidence>
<evidence type="ECO:0000256" key="3">
    <source>
        <dbReference type="ARBA" id="ARBA00022452"/>
    </source>
</evidence>
<evidence type="ECO:0000256" key="1">
    <source>
        <dbReference type="ARBA" id="ARBA00004571"/>
    </source>
</evidence>
<dbReference type="InterPro" id="IPR023997">
    <property type="entry name" value="TonB-dep_OMP_SusC/RagA_CS"/>
</dbReference>
<evidence type="ECO:0000256" key="2">
    <source>
        <dbReference type="ARBA" id="ARBA00022448"/>
    </source>
</evidence>
<dbReference type="Gene3D" id="2.170.130.10">
    <property type="entry name" value="TonB-dependent receptor, plug domain"/>
    <property type="match status" value="1"/>
</dbReference>
<dbReference type="PANTHER" id="PTHR30069:SF29">
    <property type="entry name" value="HEMOGLOBIN AND HEMOGLOBIN-HAPTOGLOBIN-BINDING PROTEIN 1-RELATED"/>
    <property type="match status" value="1"/>
</dbReference>
<organism evidence="14 15">
    <name type="scientific">Pedobacter lusitanus</name>
    <dbReference type="NCBI Taxonomy" id="1503925"/>
    <lineage>
        <taxon>Bacteria</taxon>
        <taxon>Pseudomonadati</taxon>
        <taxon>Bacteroidota</taxon>
        <taxon>Sphingobacteriia</taxon>
        <taxon>Sphingobacteriales</taxon>
        <taxon>Sphingobacteriaceae</taxon>
        <taxon>Pedobacter</taxon>
    </lineage>
</organism>
<evidence type="ECO:0000256" key="10">
    <source>
        <dbReference type="PROSITE-ProRule" id="PRU01360"/>
    </source>
</evidence>
<keyword evidence="2 10" id="KW-0813">Transport</keyword>
<evidence type="ECO:0000256" key="6">
    <source>
        <dbReference type="ARBA" id="ARBA00023077"/>
    </source>
</evidence>
<dbReference type="Gene3D" id="2.40.170.20">
    <property type="entry name" value="TonB-dependent receptor, beta-barrel domain"/>
    <property type="match status" value="1"/>
</dbReference>
<comment type="similarity">
    <text evidence="10 11">Belongs to the TonB-dependent receptor family.</text>
</comment>
<feature type="domain" description="TonB-dependent receptor plug" evidence="13">
    <location>
        <begin position="141"/>
        <end position="269"/>
    </location>
</feature>
<keyword evidence="4 10" id="KW-0812">Transmembrane</keyword>
<dbReference type="AlphaFoldDB" id="A0A0D0GJ47"/>
<proteinExistence type="inferred from homology"/>
<reference evidence="14 15" key="1">
    <citation type="submission" date="2015-01" db="EMBL/GenBank/DDBJ databases">
        <title>Draft genome sequence of Pedobacter sp. NL19 isolated from sludge of an effluent treatment pond in an abandoned uranium mine.</title>
        <authorList>
            <person name="Santos T."/>
            <person name="Caetano T."/>
            <person name="Covas C."/>
            <person name="Cruz A."/>
            <person name="Mendo S."/>
        </authorList>
    </citation>
    <scope>NUCLEOTIDE SEQUENCE [LARGE SCALE GENOMIC DNA]</scope>
    <source>
        <strain evidence="14 15">NL19</strain>
    </source>
</reference>
<dbReference type="PROSITE" id="PS52016">
    <property type="entry name" value="TONB_DEPENDENT_REC_3"/>
    <property type="match status" value="1"/>
</dbReference>
<dbReference type="InterPro" id="IPR036942">
    <property type="entry name" value="Beta-barrel_TonB_sf"/>
</dbReference>
<dbReference type="Pfam" id="PF00593">
    <property type="entry name" value="TonB_dep_Rec_b-barrel"/>
    <property type="match status" value="1"/>
</dbReference>
<name>A0A0D0GJ47_9SPHI</name>
<keyword evidence="15" id="KW-1185">Reference proteome</keyword>
<accession>A0A0D0GJ47</accession>
<evidence type="ECO:0000313" key="15">
    <source>
        <dbReference type="Proteomes" id="UP000032049"/>
    </source>
</evidence>
<dbReference type="Gene3D" id="2.60.40.1120">
    <property type="entry name" value="Carboxypeptidase-like, regulatory domain"/>
    <property type="match status" value="1"/>
</dbReference>